<evidence type="ECO:0000256" key="1">
    <source>
        <dbReference type="SAM" id="MobiDB-lite"/>
    </source>
</evidence>
<name>A0A7R9HFL2_TIMPO</name>
<gene>
    <name evidence="2" type="ORF">TPSB3V08_LOCUS13670</name>
</gene>
<reference evidence="2" key="1">
    <citation type="submission" date="2020-11" db="EMBL/GenBank/DDBJ databases">
        <authorList>
            <person name="Tran Van P."/>
        </authorList>
    </citation>
    <scope>NUCLEOTIDE SEQUENCE</scope>
</reference>
<organism evidence="2">
    <name type="scientific">Timema poppense</name>
    <name type="common">Walking stick</name>
    <dbReference type="NCBI Taxonomy" id="170557"/>
    <lineage>
        <taxon>Eukaryota</taxon>
        <taxon>Metazoa</taxon>
        <taxon>Ecdysozoa</taxon>
        <taxon>Arthropoda</taxon>
        <taxon>Hexapoda</taxon>
        <taxon>Insecta</taxon>
        <taxon>Pterygota</taxon>
        <taxon>Neoptera</taxon>
        <taxon>Polyneoptera</taxon>
        <taxon>Phasmatodea</taxon>
        <taxon>Timematodea</taxon>
        <taxon>Timematoidea</taxon>
        <taxon>Timematidae</taxon>
        <taxon>Timema</taxon>
    </lineage>
</organism>
<dbReference type="AlphaFoldDB" id="A0A7R9HFL2"/>
<proteinExistence type="predicted"/>
<evidence type="ECO:0000313" key="2">
    <source>
        <dbReference type="EMBL" id="CAD7420255.1"/>
    </source>
</evidence>
<accession>A0A7R9HFL2</accession>
<sequence length="123" mass="14190">MWSQLVVCLATELRVPSSIPSMQVYHNISRMKEEREASSACAELKILNKRIQDTLRTFYELMDSVKSFKEKLPSFGCRCIRWVRHLRSTSRGSKTRGFRGASKYTKIGSTSTRRGCPRGRRGR</sequence>
<feature type="region of interest" description="Disordered" evidence="1">
    <location>
        <begin position="90"/>
        <end position="123"/>
    </location>
</feature>
<dbReference type="EMBL" id="OD029013">
    <property type="protein sequence ID" value="CAD7420255.1"/>
    <property type="molecule type" value="Genomic_DNA"/>
</dbReference>
<protein>
    <submittedName>
        <fullName evidence="2">Uncharacterized protein</fullName>
    </submittedName>
</protein>